<protein>
    <submittedName>
        <fullName evidence="1">Uncharacterized protein</fullName>
    </submittedName>
</protein>
<accession>A0A523UVC3</accession>
<dbReference type="EMBL" id="SOJN01000049">
    <property type="protein sequence ID" value="TET46513.1"/>
    <property type="molecule type" value="Genomic_DNA"/>
</dbReference>
<organism evidence="1 2">
    <name type="scientific">candidate division TA06 bacterium</name>
    <dbReference type="NCBI Taxonomy" id="2250710"/>
    <lineage>
        <taxon>Bacteria</taxon>
        <taxon>Bacteria division TA06</taxon>
    </lineage>
</organism>
<proteinExistence type="predicted"/>
<dbReference type="Proteomes" id="UP000315525">
    <property type="component" value="Unassembled WGS sequence"/>
</dbReference>
<gene>
    <name evidence="1" type="ORF">E3J62_03920</name>
</gene>
<evidence type="ECO:0000313" key="1">
    <source>
        <dbReference type="EMBL" id="TET46513.1"/>
    </source>
</evidence>
<comment type="caution">
    <text evidence="1">The sequence shown here is derived from an EMBL/GenBank/DDBJ whole genome shotgun (WGS) entry which is preliminary data.</text>
</comment>
<reference evidence="1 2" key="1">
    <citation type="submission" date="2019-03" db="EMBL/GenBank/DDBJ databases">
        <title>Metabolic potential of uncultured bacteria and archaea associated with petroleum seepage in deep-sea sediments.</title>
        <authorList>
            <person name="Dong X."/>
            <person name="Hubert C."/>
        </authorList>
    </citation>
    <scope>NUCLEOTIDE SEQUENCE [LARGE SCALE GENOMIC DNA]</scope>
    <source>
        <strain evidence="1">E44_bin18</strain>
    </source>
</reference>
<name>A0A523UVC3_UNCT6</name>
<dbReference type="AlphaFoldDB" id="A0A523UVC3"/>
<evidence type="ECO:0000313" key="2">
    <source>
        <dbReference type="Proteomes" id="UP000315525"/>
    </source>
</evidence>
<sequence length="102" mass="11432">MSDRAKMELFVGIKVTAALERHLDELNSSYAYLVAGKDEQSLRRITINDAEILGRSVEQATTVGSLSDIVKNLKSILSKFVPQYPLKDSEIRIYARGPKESF</sequence>